<dbReference type="Proteomes" id="UP000694853">
    <property type="component" value="Unplaced"/>
</dbReference>
<dbReference type="KEGG" id="aprc:113853002"/>
<proteinExistence type="predicted"/>
<accession>A0A8B8K646</accession>
<reference evidence="1" key="1">
    <citation type="journal article" date="2019" name="Toxins">
        <title>Detection of Abrin-Like and Prepropulchellin-Like Toxin Genes and Transcripts Using Whole Genome Sequencing and Full-Length Transcript Sequencing of Abrus precatorius.</title>
        <authorList>
            <person name="Hovde B.T."/>
            <person name="Daligault H.E."/>
            <person name="Hanschen E.R."/>
            <person name="Kunde Y.A."/>
            <person name="Johnson M.B."/>
            <person name="Starkenburg S.R."/>
            <person name="Johnson S.L."/>
        </authorList>
    </citation>
    <scope>NUCLEOTIDE SEQUENCE [LARGE SCALE GENOMIC DNA]</scope>
</reference>
<dbReference type="RefSeq" id="XP_027339232.1">
    <property type="nucleotide sequence ID" value="XM_027483431.1"/>
</dbReference>
<dbReference type="OrthoDB" id="1093005at2759"/>
<evidence type="ECO:0000313" key="1">
    <source>
        <dbReference type="Proteomes" id="UP000694853"/>
    </source>
</evidence>
<name>A0A8B8K646_ABRPR</name>
<dbReference type="GeneID" id="113853002"/>
<keyword evidence="1" id="KW-1185">Reference proteome</keyword>
<sequence>MERIGQDSHEISVQTVAMKNNWCNDCSAGEFEKVHFRCLPDIGEIQVNGLMVKRRSCFYYLPDSLPMKYAFPAMRGSWFLHVEVEHLKCLCIPCSPCDAAVLSKHKDYTEDKARHNSEEKRIERFQPCAYLVEEHKTSNHVSKKQKKKENSHENYAQNAATGMPERYSFRFGDKPTGITNNSQYVMRDNKVENLVELRTNSIQGSLTRISTQVISVTGIINKYFSGFNGIDNCSSSSNSDVTSRAVRSEIEVHSNTRKLSCSKRQSDFLPQFTPKTPPHVLHEPLHAGLVSKKLRGTSRGSKVGKRILVASQSLGATKHGRTLSFCKFKDKKLLKDEKMNGSIFSFSDSDD</sequence>
<protein>
    <submittedName>
        <fullName evidence="2">Uncharacterized protein LOC113853002</fullName>
    </submittedName>
</protein>
<gene>
    <name evidence="2" type="primary">LOC113853002</name>
</gene>
<reference evidence="2" key="2">
    <citation type="submission" date="2025-08" db="UniProtKB">
        <authorList>
            <consortium name="RefSeq"/>
        </authorList>
    </citation>
    <scope>IDENTIFICATION</scope>
    <source>
        <tissue evidence="2">Young leaves</tissue>
    </source>
</reference>
<dbReference type="AlphaFoldDB" id="A0A8B8K646"/>
<evidence type="ECO:0000313" key="2">
    <source>
        <dbReference type="RefSeq" id="XP_027339232.1"/>
    </source>
</evidence>
<organism evidence="1 2">
    <name type="scientific">Abrus precatorius</name>
    <name type="common">Indian licorice</name>
    <name type="synonym">Glycine abrus</name>
    <dbReference type="NCBI Taxonomy" id="3816"/>
    <lineage>
        <taxon>Eukaryota</taxon>
        <taxon>Viridiplantae</taxon>
        <taxon>Streptophyta</taxon>
        <taxon>Embryophyta</taxon>
        <taxon>Tracheophyta</taxon>
        <taxon>Spermatophyta</taxon>
        <taxon>Magnoliopsida</taxon>
        <taxon>eudicotyledons</taxon>
        <taxon>Gunneridae</taxon>
        <taxon>Pentapetalae</taxon>
        <taxon>rosids</taxon>
        <taxon>fabids</taxon>
        <taxon>Fabales</taxon>
        <taxon>Fabaceae</taxon>
        <taxon>Papilionoideae</taxon>
        <taxon>50 kb inversion clade</taxon>
        <taxon>NPAAA clade</taxon>
        <taxon>indigoferoid/millettioid clade</taxon>
        <taxon>Abreae</taxon>
        <taxon>Abrus</taxon>
    </lineage>
</organism>